<dbReference type="PROSITE" id="PS51186">
    <property type="entry name" value="GNAT"/>
    <property type="match status" value="1"/>
</dbReference>
<name>A0A172ZE51_9BACL</name>
<dbReference type="GO" id="GO:0016747">
    <property type="term" value="F:acyltransferase activity, transferring groups other than amino-acyl groups"/>
    <property type="evidence" value="ECO:0007669"/>
    <property type="project" value="InterPro"/>
</dbReference>
<sequence length="388" mass="42259">MIQIRKVHIHELMQAAELANDIFCEPDHRHMETSFPTLFHPGISHSYGAFTEQNRLVSFMGMVPVQIQAGTHVLSAFSIGAVCTHPDYRGQRLAGQLLERCRQHALESGASLMFISGDRSLYTRAGSQFFGQISQAVLSPDNLASPVSSSSWEVRDMQTEDIFAVYALLQSHSSYIHMSLAELQQLIEAAPVAHIRNQQQHIRVATVPGENSIAAVSILSIPPDHAETSNLNGATSSIAERRGEVLEWGGQQDAVLALWQDAASSYTLSSLTVSIPWQETSMIQKVQDIGAKVSIIPNGGTVMLASGTALLAQTGLLGDQASDHASIHFTVEKENSHYILHTPQGSYSVQGDQALCSLLFDPSSTVLQESGITFPAIPLPYMYGLYFI</sequence>
<reference evidence="3" key="1">
    <citation type="submission" date="2015-10" db="EMBL/GenBank/DDBJ databases">
        <title>Genome of Paenibacillus bovis sp. nov.</title>
        <authorList>
            <person name="Wu Z."/>
            <person name="Gao C."/>
            <person name="Liu Z."/>
            <person name="Zheng H."/>
        </authorList>
    </citation>
    <scope>NUCLEOTIDE SEQUENCE [LARGE SCALE GENOMIC DNA]</scope>
    <source>
        <strain evidence="3">BD3526</strain>
    </source>
</reference>
<dbReference type="Pfam" id="PF13527">
    <property type="entry name" value="Acetyltransf_9"/>
    <property type="match status" value="1"/>
</dbReference>
<protein>
    <recommendedName>
        <fullName evidence="1">N-acetyltransferase domain-containing protein</fullName>
    </recommendedName>
</protein>
<organism evidence="2 3">
    <name type="scientific">Paenibacillus bovis</name>
    <dbReference type="NCBI Taxonomy" id="1616788"/>
    <lineage>
        <taxon>Bacteria</taxon>
        <taxon>Bacillati</taxon>
        <taxon>Bacillota</taxon>
        <taxon>Bacilli</taxon>
        <taxon>Bacillales</taxon>
        <taxon>Paenibacillaceae</taxon>
        <taxon>Paenibacillus</taxon>
    </lineage>
</organism>
<dbReference type="STRING" id="1616788.AR543_07850"/>
<evidence type="ECO:0000313" key="2">
    <source>
        <dbReference type="EMBL" id="ANF95926.1"/>
    </source>
</evidence>
<dbReference type="KEGG" id="pbv:AR543_07850"/>
<dbReference type="RefSeq" id="WP_060533316.1">
    <property type="nucleotide sequence ID" value="NZ_CP013023.1"/>
</dbReference>
<dbReference type="AlphaFoldDB" id="A0A172ZE51"/>
<keyword evidence="3" id="KW-1185">Reference proteome</keyword>
<dbReference type="CDD" id="cd04301">
    <property type="entry name" value="NAT_SF"/>
    <property type="match status" value="1"/>
</dbReference>
<reference evidence="2 3" key="2">
    <citation type="journal article" date="2016" name="Int. J. Syst. Evol. Microbiol.">
        <title>Paenibacillus bovis sp. nov., isolated from raw yak (Bos grunniens) milk.</title>
        <authorList>
            <person name="Gao C."/>
            <person name="Han J."/>
            <person name="Liu Z."/>
            <person name="Xu X."/>
            <person name="Hang F."/>
            <person name="Wu Z."/>
        </authorList>
    </citation>
    <scope>NUCLEOTIDE SEQUENCE [LARGE SCALE GENOMIC DNA]</scope>
    <source>
        <strain evidence="2 3">BD3526</strain>
    </source>
</reference>
<accession>A0A172ZE51</accession>
<dbReference type="InterPro" id="IPR000182">
    <property type="entry name" value="GNAT_dom"/>
</dbReference>
<dbReference type="OrthoDB" id="5291446at2"/>
<gene>
    <name evidence="2" type="ORF">AR543_07850</name>
</gene>
<dbReference type="InterPro" id="IPR016181">
    <property type="entry name" value="Acyl_CoA_acyltransferase"/>
</dbReference>
<dbReference type="Gene3D" id="3.40.630.30">
    <property type="match status" value="1"/>
</dbReference>
<dbReference type="Proteomes" id="UP000078148">
    <property type="component" value="Chromosome"/>
</dbReference>
<evidence type="ECO:0000259" key="1">
    <source>
        <dbReference type="PROSITE" id="PS51186"/>
    </source>
</evidence>
<dbReference type="EMBL" id="CP013023">
    <property type="protein sequence ID" value="ANF95926.1"/>
    <property type="molecule type" value="Genomic_DNA"/>
</dbReference>
<feature type="domain" description="N-acetyltransferase" evidence="1">
    <location>
        <begin position="2"/>
        <end position="148"/>
    </location>
</feature>
<evidence type="ECO:0000313" key="3">
    <source>
        <dbReference type="Proteomes" id="UP000078148"/>
    </source>
</evidence>
<dbReference type="SUPFAM" id="SSF55729">
    <property type="entry name" value="Acyl-CoA N-acyltransferases (Nat)"/>
    <property type="match status" value="1"/>
</dbReference>
<proteinExistence type="predicted"/>